<dbReference type="Proteomes" id="UP000663891">
    <property type="component" value="Unassembled WGS sequence"/>
</dbReference>
<keyword evidence="2 6" id="KW-0328">Glycosyltransferase</keyword>
<evidence type="ECO:0000256" key="6">
    <source>
        <dbReference type="RuleBase" id="RU361228"/>
    </source>
</evidence>
<evidence type="ECO:0000313" key="7">
    <source>
        <dbReference type="EMBL" id="CAF0896450.1"/>
    </source>
</evidence>
<keyword evidence="3 6" id="KW-0808">Transferase</keyword>
<dbReference type="EC" id="2.4.2.31" evidence="6"/>
<evidence type="ECO:0000256" key="2">
    <source>
        <dbReference type="ARBA" id="ARBA00022676"/>
    </source>
</evidence>
<comment type="similarity">
    <text evidence="1 6">Belongs to the Arg-specific ADP-ribosyltransferase family.</text>
</comment>
<reference evidence="7" key="1">
    <citation type="submission" date="2021-02" db="EMBL/GenBank/DDBJ databases">
        <authorList>
            <person name="Nowell W R."/>
        </authorList>
    </citation>
    <scope>NUCLEOTIDE SEQUENCE</scope>
</reference>
<comment type="caution">
    <text evidence="7">The sequence shown here is derived from an EMBL/GenBank/DDBJ whole genome shotgun (WGS) entry which is preliminary data.</text>
</comment>
<evidence type="ECO:0000256" key="5">
    <source>
        <dbReference type="ARBA" id="ARBA00047597"/>
    </source>
</evidence>
<dbReference type="InterPro" id="IPR000768">
    <property type="entry name" value="ART"/>
</dbReference>
<comment type="catalytic activity">
    <reaction evidence="5 6">
        <text>L-arginyl-[protein] + NAD(+) = N(omega)-(ADP-D-ribosyl)-L-arginyl-[protein] + nicotinamide + H(+)</text>
        <dbReference type="Rhea" id="RHEA:19149"/>
        <dbReference type="Rhea" id="RHEA-COMP:10532"/>
        <dbReference type="Rhea" id="RHEA-COMP:15087"/>
        <dbReference type="ChEBI" id="CHEBI:15378"/>
        <dbReference type="ChEBI" id="CHEBI:17154"/>
        <dbReference type="ChEBI" id="CHEBI:29965"/>
        <dbReference type="ChEBI" id="CHEBI:57540"/>
        <dbReference type="ChEBI" id="CHEBI:142554"/>
        <dbReference type="EC" id="2.4.2.31"/>
    </reaction>
</comment>
<keyword evidence="4" id="KW-0548">Nucleotidyltransferase</keyword>
<dbReference type="Gene3D" id="3.90.176.10">
    <property type="entry name" value="Toxin ADP-ribosyltransferase, Chain A, domain 1"/>
    <property type="match status" value="1"/>
</dbReference>
<dbReference type="AlphaFoldDB" id="A0A813Z8S9"/>
<dbReference type="PROSITE" id="PS51996">
    <property type="entry name" value="TR_MART"/>
    <property type="match status" value="1"/>
</dbReference>
<dbReference type="EMBL" id="CAJNON010000062">
    <property type="protein sequence ID" value="CAF0896450.1"/>
    <property type="molecule type" value="Genomic_DNA"/>
</dbReference>
<accession>A0A813Z8S9</accession>
<protein>
    <recommendedName>
        <fullName evidence="6">NAD(P)(+)--arginine ADP-ribosyltransferase</fullName>
        <ecNumber evidence="6">2.4.2.31</ecNumber>
    </recommendedName>
    <alternativeName>
        <fullName evidence="6">Mono(ADP-ribosyl)transferase</fullName>
    </alternativeName>
</protein>
<organism evidence="7 9">
    <name type="scientific">Adineta steineri</name>
    <dbReference type="NCBI Taxonomy" id="433720"/>
    <lineage>
        <taxon>Eukaryota</taxon>
        <taxon>Metazoa</taxon>
        <taxon>Spiralia</taxon>
        <taxon>Gnathifera</taxon>
        <taxon>Rotifera</taxon>
        <taxon>Eurotatoria</taxon>
        <taxon>Bdelloidea</taxon>
        <taxon>Adinetida</taxon>
        <taxon>Adinetidae</taxon>
        <taxon>Adineta</taxon>
    </lineage>
</organism>
<dbReference type="GO" id="GO:0016779">
    <property type="term" value="F:nucleotidyltransferase activity"/>
    <property type="evidence" value="ECO:0007669"/>
    <property type="project" value="UniProtKB-KW"/>
</dbReference>
<dbReference type="Proteomes" id="UP000663881">
    <property type="component" value="Unassembled WGS sequence"/>
</dbReference>
<name>A0A813Z8S9_9BILA</name>
<dbReference type="Gene3D" id="3.50.4.10">
    <property type="entry name" value="Hepatocyte Growth Factor"/>
    <property type="match status" value="1"/>
</dbReference>
<evidence type="ECO:0000256" key="4">
    <source>
        <dbReference type="ARBA" id="ARBA00022695"/>
    </source>
</evidence>
<keyword evidence="6" id="KW-0520">NAD</keyword>
<dbReference type="OrthoDB" id="423533at2759"/>
<sequence>MLKKRNLWSKNQDYDETKNNSELIVRRKNPRLLIKDTENQKVLDPIIGYSQEPLLPLYDACTPLINITPDVLNYVSIALERTPDEPPDNLTRDESASIRLYTMEWEDSYRSLYSYLNRTLKNEDRKCLSPWFKYLKLFLTAIVKLPCIPPQVVWGGVRKNINIDLFKETQIIWWGFSSTTASLSVLESDIYLGKTGYRTLFSIETFNGTNIRAHSYFNEEEEIILLPGTYLEVQSQLNPATDLHIIHLKQVRPNEILLETPFEKPVTINWNGTNWATSCDFPGNELSYALIASKFCSAKCIQTQGCTHYVWSTWNNGTCWMKKNNISKTDAILTDHPTMICGIINSNHQQHDQNSIIMWNENN</sequence>
<proteinExistence type="inferred from homology"/>
<dbReference type="SUPFAM" id="SSF56399">
    <property type="entry name" value="ADP-ribosylation"/>
    <property type="match status" value="1"/>
</dbReference>
<gene>
    <name evidence="8" type="ORF">OKA104_LOCUS35912</name>
    <name evidence="7" type="ORF">VCS650_LOCUS9063</name>
</gene>
<keyword evidence="6" id="KW-0521">NADP</keyword>
<dbReference type="GO" id="GO:0106274">
    <property type="term" value="F:NAD+-protein-arginine ADP-ribosyltransferase activity"/>
    <property type="evidence" value="ECO:0007669"/>
    <property type="project" value="UniProtKB-EC"/>
</dbReference>
<evidence type="ECO:0000256" key="1">
    <source>
        <dbReference type="ARBA" id="ARBA00009558"/>
    </source>
</evidence>
<evidence type="ECO:0000313" key="8">
    <source>
        <dbReference type="EMBL" id="CAF4105511.1"/>
    </source>
</evidence>
<evidence type="ECO:0000256" key="3">
    <source>
        <dbReference type="ARBA" id="ARBA00022679"/>
    </source>
</evidence>
<evidence type="ECO:0000313" key="9">
    <source>
        <dbReference type="Proteomes" id="UP000663891"/>
    </source>
</evidence>
<dbReference type="EMBL" id="CAJOAY010005378">
    <property type="protein sequence ID" value="CAF4105511.1"/>
    <property type="molecule type" value="Genomic_DNA"/>
</dbReference>
<dbReference type="Pfam" id="PF01129">
    <property type="entry name" value="ART"/>
    <property type="match status" value="1"/>
</dbReference>